<accession>A0A8J7Q7K0</accession>
<evidence type="ECO:0000256" key="9">
    <source>
        <dbReference type="ARBA" id="ARBA00022516"/>
    </source>
</evidence>
<comment type="caution">
    <text evidence="25">The sequence shown here is derived from an EMBL/GenBank/DDBJ whole genome shotgun (WGS) entry which is preliminary data.</text>
</comment>
<keyword evidence="12 25" id="KW-0548">Nucleotidyltransferase</keyword>
<proteinExistence type="inferred from homology"/>
<evidence type="ECO:0000256" key="21">
    <source>
        <dbReference type="ARBA" id="ARBA00032396"/>
    </source>
</evidence>
<organism evidence="25 26">
    <name type="scientific">Acanthopleuribacter pedis</name>
    <dbReference type="NCBI Taxonomy" id="442870"/>
    <lineage>
        <taxon>Bacteria</taxon>
        <taxon>Pseudomonadati</taxon>
        <taxon>Acidobacteriota</taxon>
        <taxon>Holophagae</taxon>
        <taxon>Acanthopleuribacterales</taxon>
        <taxon>Acanthopleuribacteraceae</taxon>
        <taxon>Acanthopleuribacter</taxon>
    </lineage>
</organism>
<comment type="similarity">
    <text evidence="5">Belongs to the CDS family.</text>
</comment>
<evidence type="ECO:0000256" key="24">
    <source>
        <dbReference type="SAM" id="Phobius"/>
    </source>
</evidence>
<keyword evidence="17" id="KW-1208">Phospholipid metabolism</keyword>
<evidence type="ECO:0000256" key="19">
    <source>
        <dbReference type="ARBA" id="ARBA00031825"/>
    </source>
</evidence>
<dbReference type="AlphaFoldDB" id="A0A8J7Q7K0"/>
<dbReference type="EC" id="2.7.7.41" evidence="6"/>
<reference evidence="25" key="1">
    <citation type="submission" date="2021-03" db="EMBL/GenBank/DDBJ databases">
        <authorList>
            <person name="Wang G."/>
        </authorList>
    </citation>
    <scope>NUCLEOTIDE SEQUENCE</scope>
    <source>
        <strain evidence="25">KCTC 12899</strain>
    </source>
</reference>
<evidence type="ECO:0000256" key="8">
    <source>
        <dbReference type="ARBA" id="ARBA00022475"/>
    </source>
</evidence>
<evidence type="ECO:0000256" key="13">
    <source>
        <dbReference type="ARBA" id="ARBA00022989"/>
    </source>
</evidence>
<dbReference type="PANTHER" id="PTHR46382">
    <property type="entry name" value="PHOSPHATIDATE CYTIDYLYLTRANSFERASE"/>
    <property type="match status" value="1"/>
</dbReference>
<evidence type="ECO:0000256" key="18">
    <source>
        <dbReference type="ARBA" id="ARBA00029893"/>
    </source>
</evidence>
<evidence type="ECO:0000313" key="25">
    <source>
        <dbReference type="EMBL" id="MBO1322162.1"/>
    </source>
</evidence>
<keyword evidence="11 24" id="KW-0812">Transmembrane</keyword>
<evidence type="ECO:0000256" key="3">
    <source>
        <dbReference type="ARBA" id="ARBA00005119"/>
    </source>
</evidence>
<evidence type="ECO:0000256" key="16">
    <source>
        <dbReference type="ARBA" id="ARBA00023209"/>
    </source>
</evidence>
<feature type="transmembrane region" description="Helical" evidence="24">
    <location>
        <begin position="60"/>
        <end position="79"/>
    </location>
</feature>
<gene>
    <name evidence="25" type="ORF">J3U88_27055</name>
</gene>
<name>A0A8J7Q7K0_9BACT</name>
<evidence type="ECO:0000256" key="14">
    <source>
        <dbReference type="ARBA" id="ARBA00023098"/>
    </source>
</evidence>
<evidence type="ECO:0000256" key="23">
    <source>
        <dbReference type="ARBA" id="ARBA00033406"/>
    </source>
</evidence>
<evidence type="ECO:0000313" key="26">
    <source>
        <dbReference type="Proteomes" id="UP000664417"/>
    </source>
</evidence>
<comment type="subcellular location">
    <subcellularLocation>
        <location evidence="2">Cell membrane</location>
        <topology evidence="2">Multi-pass membrane protein</topology>
    </subcellularLocation>
</comment>
<comment type="pathway">
    <text evidence="3">Phospholipid metabolism; CDP-diacylglycerol biosynthesis; CDP-diacylglycerol from sn-glycerol 3-phosphate: step 3/3.</text>
</comment>
<evidence type="ECO:0000256" key="22">
    <source>
        <dbReference type="ARBA" id="ARBA00032743"/>
    </source>
</evidence>
<comment type="pathway">
    <text evidence="4">Lipid metabolism.</text>
</comment>
<sequence>MALNMQTLGRRAATAFVAIAVLVVFVFYLPKVFFHVLLVGMAILGVQEFERIAEGFGFRLFKLPVFFAVFAGIANIYFPFFMLEWIPYAVVAMATLTSLIPPRDMKATLPQVGICLMGAAYLGLALVSMAHIFQISNAEGGWIGRMLLVFFIMQVWFGDSFAYIGGSLFGKNKVAPVISPGKTIEGTAANLIGCFVAGLIGMHWFLPELSYKDVTYLTLIVGGLGFFGDLIESTWKRGSEIKDSGSLFPGHGGILDRVDSVFLTAPVYFYYMRYVVLHLD</sequence>
<keyword evidence="8" id="KW-1003">Cell membrane</keyword>
<dbReference type="RefSeq" id="WP_207862135.1">
    <property type="nucleotide sequence ID" value="NZ_JAFREP010000032.1"/>
</dbReference>
<evidence type="ECO:0000256" key="17">
    <source>
        <dbReference type="ARBA" id="ARBA00023264"/>
    </source>
</evidence>
<keyword evidence="16" id="KW-0594">Phospholipid biosynthesis</keyword>
<evidence type="ECO:0000256" key="1">
    <source>
        <dbReference type="ARBA" id="ARBA00001698"/>
    </source>
</evidence>
<comment type="catalytic activity">
    <reaction evidence="1">
        <text>a 1,2-diacyl-sn-glycero-3-phosphate + CTP + H(+) = a CDP-1,2-diacyl-sn-glycerol + diphosphate</text>
        <dbReference type="Rhea" id="RHEA:16229"/>
        <dbReference type="ChEBI" id="CHEBI:15378"/>
        <dbReference type="ChEBI" id="CHEBI:33019"/>
        <dbReference type="ChEBI" id="CHEBI:37563"/>
        <dbReference type="ChEBI" id="CHEBI:58332"/>
        <dbReference type="ChEBI" id="CHEBI:58608"/>
        <dbReference type="EC" id="2.7.7.41"/>
    </reaction>
</comment>
<keyword evidence="9" id="KW-0444">Lipid biosynthesis</keyword>
<feature type="transmembrane region" description="Helical" evidence="24">
    <location>
        <begin position="85"/>
        <end position="102"/>
    </location>
</feature>
<evidence type="ECO:0000256" key="15">
    <source>
        <dbReference type="ARBA" id="ARBA00023136"/>
    </source>
</evidence>
<keyword evidence="13 24" id="KW-1133">Transmembrane helix</keyword>
<keyword evidence="15 24" id="KW-0472">Membrane</keyword>
<dbReference type="Pfam" id="PF01148">
    <property type="entry name" value="CTP_transf_1"/>
    <property type="match status" value="1"/>
</dbReference>
<evidence type="ECO:0000256" key="2">
    <source>
        <dbReference type="ARBA" id="ARBA00004651"/>
    </source>
</evidence>
<dbReference type="GO" id="GO:0005886">
    <property type="term" value="C:plasma membrane"/>
    <property type="evidence" value="ECO:0007669"/>
    <property type="project" value="UniProtKB-SubCell"/>
</dbReference>
<evidence type="ECO:0000256" key="11">
    <source>
        <dbReference type="ARBA" id="ARBA00022692"/>
    </source>
</evidence>
<evidence type="ECO:0000256" key="5">
    <source>
        <dbReference type="ARBA" id="ARBA00010185"/>
    </source>
</evidence>
<dbReference type="Proteomes" id="UP000664417">
    <property type="component" value="Unassembled WGS sequence"/>
</dbReference>
<evidence type="ECO:0000256" key="6">
    <source>
        <dbReference type="ARBA" id="ARBA00012487"/>
    </source>
</evidence>
<evidence type="ECO:0000256" key="4">
    <source>
        <dbReference type="ARBA" id="ARBA00005189"/>
    </source>
</evidence>
<evidence type="ECO:0000256" key="10">
    <source>
        <dbReference type="ARBA" id="ARBA00022679"/>
    </source>
</evidence>
<dbReference type="PANTHER" id="PTHR46382:SF1">
    <property type="entry name" value="PHOSPHATIDATE CYTIDYLYLTRANSFERASE"/>
    <property type="match status" value="1"/>
</dbReference>
<dbReference type="GO" id="GO:0016024">
    <property type="term" value="P:CDP-diacylglycerol biosynthetic process"/>
    <property type="evidence" value="ECO:0007669"/>
    <property type="project" value="TreeGrafter"/>
</dbReference>
<evidence type="ECO:0000256" key="20">
    <source>
        <dbReference type="ARBA" id="ARBA00032253"/>
    </source>
</evidence>
<keyword evidence="14" id="KW-0443">Lipid metabolism</keyword>
<evidence type="ECO:0000256" key="12">
    <source>
        <dbReference type="ARBA" id="ARBA00022695"/>
    </source>
</evidence>
<dbReference type="GO" id="GO:0004605">
    <property type="term" value="F:phosphatidate cytidylyltransferase activity"/>
    <property type="evidence" value="ECO:0007669"/>
    <property type="project" value="UniProtKB-EC"/>
</dbReference>
<dbReference type="EMBL" id="JAFREP010000032">
    <property type="protein sequence ID" value="MBO1322162.1"/>
    <property type="molecule type" value="Genomic_DNA"/>
</dbReference>
<feature type="transmembrane region" description="Helical" evidence="24">
    <location>
        <begin position="142"/>
        <end position="166"/>
    </location>
</feature>
<feature type="transmembrane region" description="Helical" evidence="24">
    <location>
        <begin position="114"/>
        <end position="136"/>
    </location>
</feature>
<keyword evidence="26" id="KW-1185">Reference proteome</keyword>
<protein>
    <recommendedName>
        <fullName evidence="7">Phosphatidate cytidylyltransferase</fullName>
        <ecNumber evidence="6">2.7.7.41</ecNumber>
    </recommendedName>
    <alternativeName>
        <fullName evidence="20">CDP-DAG synthase</fullName>
    </alternativeName>
    <alternativeName>
        <fullName evidence="22">CDP-DG synthase</fullName>
    </alternativeName>
    <alternativeName>
        <fullName evidence="18">CDP-diacylglycerol synthase</fullName>
    </alternativeName>
    <alternativeName>
        <fullName evidence="21">CDP-diglyceride pyrophosphorylase</fullName>
    </alternativeName>
    <alternativeName>
        <fullName evidence="23">CDP-diglyceride synthase</fullName>
    </alternativeName>
    <alternativeName>
        <fullName evidence="19">CTP:phosphatidate cytidylyltransferase</fullName>
    </alternativeName>
</protein>
<keyword evidence="10" id="KW-0808">Transferase</keyword>
<feature type="transmembrane region" description="Helical" evidence="24">
    <location>
        <begin position="12"/>
        <end position="29"/>
    </location>
</feature>
<evidence type="ECO:0000256" key="7">
    <source>
        <dbReference type="ARBA" id="ARBA00019373"/>
    </source>
</evidence>
<feature type="transmembrane region" description="Helical" evidence="24">
    <location>
        <begin position="187"/>
        <end position="207"/>
    </location>
</feature>